<feature type="region of interest" description="Disordered" evidence="1">
    <location>
        <begin position="285"/>
        <end position="326"/>
    </location>
</feature>
<protein>
    <submittedName>
        <fullName evidence="2">Uncharacterized protein</fullName>
    </submittedName>
</protein>
<dbReference type="Proteomes" id="UP001201163">
    <property type="component" value="Unassembled WGS sequence"/>
</dbReference>
<comment type="caution">
    <text evidence="2">The sequence shown here is derived from an EMBL/GenBank/DDBJ whole genome shotgun (WGS) entry which is preliminary data.</text>
</comment>
<feature type="compositionally biased region" description="Basic and acidic residues" evidence="1">
    <location>
        <begin position="251"/>
        <end position="269"/>
    </location>
</feature>
<keyword evidence="3" id="KW-1185">Reference proteome</keyword>
<organism evidence="2 3">
    <name type="scientific">Lactarius akahatsu</name>
    <dbReference type="NCBI Taxonomy" id="416441"/>
    <lineage>
        <taxon>Eukaryota</taxon>
        <taxon>Fungi</taxon>
        <taxon>Dikarya</taxon>
        <taxon>Basidiomycota</taxon>
        <taxon>Agaricomycotina</taxon>
        <taxon>Agaricomycetes</taxon>
        <taxon>Russulales</taxon>
        <taxon>Russulaceae</taxon>
        <taxon>Lactarius</taxon>
    </lineage>
</organism>
<sequence length="333" mass="35648">MCKIRHPICSTSFVHSGIKSFSKRRMITIGGWQGVPSHRFGEYTSLFMKVPMLPQHDSPPPPVIGRAFWTTQPRIHGATSLAIFMSLPPQPLLALSCTIMIRHSLLPLPVPMCLLRLYLPHLTSSKASQIYCLTTSIPVPLIKRPPKTSPFLSPPQMQRPAGAFIASGIIIPRPTSANSTSAPVAVALQRNPDLLAHSDLPNHLYSASHPILDNTDSTGLPLSYHSSTAIVPVTPSAMTGSASAPDLGAVAKDDGSPTPGARKDRDIHSEPPSAIRAIHANAMLTLDLPPPSPSLPSVTDMDPAIAGPSLREPNAELRGDPPLDPLHSLYDIV</sequence>
<dbReference type="EMBL" id="JAKELL010000057">
    <property type="protein sequence ID" value="KAH8986153.1"/>
    <property type="molecule type" value="Genomic_DNA"/>
</dbReference>
<evidence type="ECO:0000256" key="1">
    <source>
        <dbReference type="SAM" id="MobiDB-lite"/>
    </source>
</evidence>
<evidence type="ECO:0000313" key="3">
    <source>
        <dbReference type="Proteomes" id="UP001201163"/>
    </source>
</evidence>
<proteinExistence type="predicted"/>
<accession>A0AAD4LC11</accession>
<gene>
    <name evidence="2" type="ORF">EDB92DRAFT_2105433</name>
</gene>
<name>A0AAD4LC11_9AGAM</name>
<reference evidence="2" key="1">
    <citation type="submission" date="2022-01" db="EMBL/GenBank/DDBJ databases">
        <title>Comparative genomics reveals a dynamic genome evolution in the ectomycorrhizal milk-cap (Lactarius) mushrooms.</title>
        <authorList>
            <consortium name="DOE Joint Genome Institute"/>
            <person name="Lebreton A."/>
            <person name="Tang N."/>
            <person name="Kuo A."/>
            <person name="LaButti K."/>
            <person name="Drula E."/>
            <person name="Barry K."/>
            <person name="Clum A."/>
            <person name="Lipzen A."/>
            <person name="Mousain D."/>
            <person name="Ng V."/>
            <person name="Wang R."/>
            <person name="Wang X."/>
            <person name="Dai Y."/>
            <person name="Henrissat B."/>
            <person name="Grigoriev I.V."/>
            <person name="Guerin-Laguette A."/>
            <person name="Yu F."/>
            <person name="Martin F.M."/>
        </authorList>
    </citation>
    <scope>NUCLEOTIDE SEQUENCE</scope>
    <source>
        <strain evidence="2">QP</strain>
    </source>
</reference>
<dbReference type="AlphaFoldDB" id="A0AAD4LC11"/>
<evidence type="ECO:0000313" key="2">
    <source>
        <dbReference type="EMBL" id="KAH8986153.1"/>
    </source>
</evidence>
<feature type="region of interest" description="Disordered" evidence="1">
    <location>
        <begin position="237"/>
        <end position="270"/>
    </location>
</feature>